<evidence type="ECO:0008006" key="3">
    <source>
        <dbReference type="Google" id="ProtNLM"/>
    </source>
</evidence>
<evidence type="ECO:0000313" key="2">
    <source>
        <dbReference type="Proteomes" id="UP001143463"/>
    </source>
</evidence>
<comment type="caution">
    <text evidence="1">The sequence shown here is derived from an EMBL/GenBank/DDBJ whole genome shotgun (WGS) entry which is preliminary data.</text>
</comment>
<dbReference type="Proteomes" id="UP001143463">
    <property type="component" value="Unassembled WGS sequence"/>
</dbReference>
<dbReference type="EMBL" id="BSFQ01000004">
    <property type="protein sequence ID" value="GLL10146.1"/>
    <property type="molecule type" value="Genomic_DNA"/>
</dbReference>
<organism evidence="1 2">
    <name type="scientific">Pseudonocardia halophobica</name>
    <dbReference type="NCBI Taxonomy" id="29401"/>
    <lineage>
        <taxon>Bacteria</taxon>
        <taxon>Bacillati</taxon>
        <taxon>Actinomycetota</taxon>
        <taxon>Actinomycetes</taxon>
        <taxon>Pseudonocardiales</taxon>
        <taxon>Pseudonocardiaceae</taxon>
        <taxon>Pseudonocardia</taxon>
    </lineage>
</organism>
<dbReference type="SUPFAM" id="SSF53474">
    <property type="entry name" value="alpha/beta-Hydrolases"/>
    <property type="match status" value="1"/>
</dbReference>
<reference evidence="1" key="1">
    <citation type="journal article" date="2014" name="Int. J. Syst. Evol. Microbiol.">
        <title>Complete genome sequence of Corynebacterium casei LMG S-19264T (=DSM 44701T), isolated from a smear-ripened cheese.</title>
        <authorList>
            <consortium name="US DOE Joint Genome Institute (JGI-PGF)"/>
            <person name="Walter F."/>
            <person name="Albersmeier A."/>
            <person name="Kalinowski J."/>
            <person name="Ruckert C."/>
        </authorList>
    </citation>
    <scope>NUCLEOTIDE SEQUENCE</scope>
    <source>
        <strain evidence="1">VKM Ac-1069</strain>
    </source>
</reference>
<dbReference type="Gene3D" id="3.40.50.1820">
    <property type="entry name" value="alpha/beta hydrolase"/>
    <property type="match status" value="1"/>
</dbReference>
<accession>A0A9W6L0W2</accession>
<name>A0A9W6L0W2_9PSEU</name>
<reference evidence="1" key="2">
    <citation type="submission" date="2023-01" db="EMBL/GenBank/DDBJ databases">
        <authorList>
            <person name="Sun Q."/>
            <person name="Evtushenko L."/>
        </authorList>
    </citation>
    <scope>NUCLEOTIDE SEQUENCE</scope>
    <source>
        <strain evidence="1">VKM Ac-1069</strain>
    </source>
</reference>
<protein>
    <recommendedName>
        <fullName evidence="3">TAP-like protein</fullName>
    </recommendedName>
</protein>
<evidence type="ECO:0000313" key="1">
    <source>
        <dbReference type="EMBL" id="GLL10146.1"/>
    </source>
</evidence>
<sequence length="104" mass="11500">MVAYMRSLPAWQARVAAAHTIPRELRAVKAYRFDPERFRDLAVPTLLLNGSESSPGFRMAEEAVDETVPDSRIVVMPGQGHVAIDTGTDLFAAEVLRFTGNSWP</sequence>
<gene>
    <name evidence="1" type="ORF">GCM10017577_12860</name>
</gene>
<keyword evidence="2" id="KW-1185">Reference proteome</keyword>
<dbReference type="InterPro" id="IPR029058">
    <property type="entry name" value="AB_hydrolase_fold"/>
</dbReference>
<dbReference type="AlphaFoldDB" id="A0A9W6L0W2"/>
<proteinExistence type="predicted"/>